<comment type="similarity">
    <text evidence="1">Belongs to the nitroreductase family.</text>
</comment>
<keyword evidence="2" id="KW-0560">Oxidoreductase</keyword>
<evidence type="ECO:0000259" key="4">
    <source>
        <dbReference type="Pfam" id="PF00881"/>
    </source>
</evidence>
<name>A0A0F0H186_LENAE</name>
<accession>A0A0F0H186</accession>
<feature type="compositionally biased region" description="Polar residues" evidence="3">
    <location>
        <begin position="174"/>
        <end position="186"/>
    </location>
</feature>
<dbReference type="eggNOG" id="COG0778">
    <property type="taxonomic scope" value="Bacteria"/>
</dbReference>
<dbReference type="PANTHER" id="PTHR43673:SF10">
    <property type="entry name" value="NADH DEHYDROGENASE_NAD(P)H NITROREDUCTASE XCC3605-RELATED"/>
    <property type="match status" value="1"/>
</dbReference>
<feature type="domain" description="Nitroreductase" evidence="4">
    <location>
        <begin position="65"/>
        <end position="147"/>
    </location>
</feature>
<dbReference type="EMBL" id="JYJG01000119">
    <property type="protein sequence ID" value="KJK48022.1"/>
    <property type="molecule type" value="Genomic_DNA"/>
</dbReference>
<organism evidence="5 6">
    <name type="scientific">Lentzea aerocolonigenes</name>
    <name type="common">Lechevalieria aerocolonigenes</name>
    <name type="synonym">Saccharothrix aerocolonigenes</name>
    <dbReference type="NCBI Taxonomy" id="68170"/>
    <lineage>
        <taxon>Bacteria</taxon>
        <taxon>Bacillati</taxon>
        <taxon>Actinomycetota</taxon>
        <taxon>Actinomycetes</taxon>
        <taxon>Pseudonocardiales</taxon>
        <taxon>Pseudonocardiaceae</taxon>
        <taxon>Lentzea</taxon>
    </lineage>
</organism>
<dbReference type="PANTHER" id="PTHR43673">
    <property type="entry name" value="NAD(P)H NITROREDUCTASE YDGI-RELATED"/>
    <property type="match status" value="1"/>
</dbReference>
<dbReference type="SUPFAM" id="SSF55469">
    <property type="entry name" value="FMN-dependent nitroreductase-like"/>
    <property type="match status" value="1"/>
</dbReference>
<sequence>MNELISQRWSPRAFDANATVSDDELRILLEAARWAPSHGNSQPARFVVGKRGTPTFAAIYETLRPGNKTWAHRASVLLIGCVITQDDRGDLPNIEFGLGLAMENIALQAVDLGLVAHMMGGFDKAAAHSAFAMPADVRPLVVMALGHHGNLEDLPEDLQAREQRERRRHPLSETAFTGTWGQSLFG</sequence>
<dbReference type="OrthoDB" id="9802510at2"/>
<proteinExistence type="inferred from homology"/>
<reference evidence="5 6" key="1">
    <citation type="submission" date="2015-02" db="EMBL/GenBank/DDBJ databases">
        <authorList>
            <person name="Ju K.-S."/>
            <person name="Doroghazi J.R."/>
            <person name="Metcalf W."/>
        </authorList>
    </citation>
    <scope>NUCLEOTIDE SEQUENCE [LARGE SCALE GENOMIC DNA]</scope>
    <source>
        <strain evidence="5 6">NRRL B-16140</strain>
    </source>
</reference>
<gene>
    <name evidence="5" type="ORF">UK23_18435</name>
</gene>
<dbReference type="Pfam" id="PF00881">
    <property type="entry name" value="Nitroreductase"/>
    <property type="match status" value="2"/>
</dbReference>
<feature type="region of interest" description="Disordered" evidence="3">
    <location>
        <begin position="162"/>
        <end position="186"/>
    </location>
</feature>
<dbReference type="AlphaFoldDB" id="A0A0F0H186"/>
<evidence type="ECO:0000256" key="3">
    <source>
        <dbReference type="SAM" id="MobiDB-lite"/>
    </source>
</evidence>
<evidence type="ECO:0000313" key="5">
    <source>
        <dbReference type="EMBL" id="KJK48022.1"/>
    </source>
</evidence>
<evidence type="ECO:0000256" key="2">
    <source>
        <dbReference type="ARBA" id="ARBA00023002"/>
    </source>
</evidence>
<dbReference type="STRING" id="68170.GCA_000974445_09768"/>
<dbReference type="RefSeq" id="WP_045312794.1">
    <property type="nucleotide sequence ID" value="NZ_JYJG01000119.1"/>
</dbReference>
<evidence type="ECO:0000256" key="1">
    <source>
        <dbReference type="ARBA" id="ARBA00007118"/>
    </source>
</evidence>
<protein>
    <submittedName>
        <fullName evidence="5">Nitroreductase</fullName>
    </submittedName>
</protein>
<dbReference type="CDD" id="cd02138">
    <property type="entry name" value="TdsD-like"/>
    <property type="match status" value="1"/>
</dbReference>
<feature type="domain" description="Nitroreductase" evidence="4">
    <location>
        <begin position="5"/>
        <end position="48"/>
    </location>
</feature>
<dbReference type="InterPro" id="IPR029479">
    <property type="entry name" value="Nitroreductase"/>
</dbReference>
<evidence type="ECO:0000313" key="6">
    <source>
        <dbReference type="Proteomes" id="UP000033393"/>
    </source>
</evidence>
<dbReference type="PATRIC" id="fig|68170.10.peg.4588"/>
<dbReference type="Proteomes" id="UP000033393">
    <property type="component" value="Unassembled WGS sequence"/>
</dbReference>
<dbReference type="GO" id="GO:0016491">
    <property type="term" value="F:oxidoreductase activity"/>
    <property type="evidence" value="ECO:0007669"/>
    <property type="project" value="UniProtKB-KW"/>
</dbReference>
<comment type="caution">
    <text evidence="5">The sequence shown here is derived from an EMBL/GenBank/DDBJ whole genome shotgun (WGS) entry which is preliminary data.</text>
</comment>
<dbReference type="InterPro" id="IPR000415">
    <property type="entry name" value="Nitroreductase-like"/>
</dbReference>
<dbReference type="Gene3D" id="3.40.109.10">
    <property type="entry name" value="NADH Oxidase"/>
    <property type="match status" value="1"/>
</dbReference>
<keyword evidence="6" id="KW-1185">Reference proteome</keyword>